<dbReference type="FunFam" id="2.60.120.920:FF:000079">
    <property type="entry name" value="Predicted protein"/>
    <property type="match status" value="1"/>
</dbReference>
<dbReference type="PANTHER" id="PTHR12245">
    <property type="entry name" value="SPRY DOMAIN CONTAINING SOCS BOX PROTEIN"/>
    <property type="match status" value="1"/>
</dbReference>
<dbReference type="GO" id="GO:0043161">
    <property type="term" value="P:proteasome-mediated ubiquitin-dependent protein catabolic process"/>
    <property type="evidence" value="ECO:0007669"/>
    <property type="project" value="TreeGrafter"/>
</dbReference>
<dbReference type="AlphaFoldDB" id="A0AAV7U1V7"/>
<reference evidence="8" key="1">
    <citation type="journal article" date="2022" name="bioRxiv">
        <title>Sequencing and chromosome-scale assembly of the giantPleurodeles waltlgenome.</title>
        <authorList>
            <person name="Brown T."/>
            <person name="Elewa A."/>
            <person name="Iarovenko S."/>
            <person name="Subramanian E."/>
            <person name="Araus A.J."/>
            <person name="Petzold A."/>
            <person name="Susuki M."/>
            <person name="Suzuki K.-i.T."/>
            <person name="Hayashi T."/>
            <person name="Toyoda A."/>
            <person name="Oliveira C."/>
            <person name="Osipova E."/>
            <person name="Leigh N.D."/>
            <person name="Simon A."/>
            <person name="Yun M.H."/>
        </authorList>
    </citation>
    <scope>NUCLEOTIDE SEQUENCE</scope>
    <source>
        <strain evidence="8">20211129_DDA</strain>
        <tissue evidence="8">Liver</tissue>
    </source>
</reference>
<evidence type="ECO:0000256" key="2">
    <source>
        <dbReference type="ARBA" id="ARBA00004906"/>
    </source>
</evidence>
<dbReference type="PROSITE" id="PS50225">
    <property type="entry name" value="SOCS"/>
    <property type="match status" value="1"/>
</dbReference>
<dbReference type="InterPro" id="IPR050672">
    <property type="entry name" value="FBXO45-Fsn/SPSB_families"/>
</dbReference>
<keyword evidence="9" id="KW-1185">Reference proteome</keyword>
<organism evidence="8 9">
    <name type="scientific">Pleurodeles waltl</name>
    <name type="common">Iberian ribbed newt</name>
    <dbReference type="NCBI Taxonomy" id="8319"/>
    <lineage>
        <taxon>Eukaryota</taxon>
        <taxon>Metazoa</taxon>
        <taxon>Chordata</taxon>
        <taxon>Craniata</taxon>
        <taxon>Vertebrata</taxon>
        <taxon>Euteleostomi</taxon>
        <taxon>Amphibia</taxon>
        <taxon>Batrachia</taxon>
        <taxon>Caudata</taxon>
        <taxon>Salamandroidea</taxon>
        <taxon>Salamandridae</taxon>
        <taxon>Pleurodelinae</taxon>
        <taxon>Pleurodeles</taxon>
    </lineage>
</organism>
<dbReference type="Gene3D" id="2.60.120.920">
    <property type="match status" value="1"/>
</dbReference>
<evidence type="ECO:0000256" key="5">
    <source>
        <dbReference type="ARBA" id="ARBA00023242"/>
    </source>
</evidence>
<dbReference type="SUPFAM" id="SSF49899">
    <property type="entry name" value="Concanavalin A-like lectins/glucanases"/>
    <property type="match status" value="1"/>
</dbReference>
<dbReference type="InterPro" id="IPR035754">
    <property type="entry name" value="SPRY_SPSB3"/>
</dbReference>
<evidence type="ECO:0000256" key="4">
    <source>
        <dbReference type="ARBA" id="ARBA00014684"/>
    </source>
</evidence>
<evidence type="ECO:0000259" key="7">
    <source>
        <dbReference type="PROSITE" id="PS50225"/>
    </source>
</evidence>
<comment type="pathway">
    <text evidence="2">Protein modification; protein ubiquitination.</text>
</comment>
<dbReference type="EMBL" id="JANPWB010000006">
    <property type="protein sequence ID" value="KAJ1182832.1"/>
    <property type="molecule type" value="Genomic_DNA"/>
</dbReference>
<evidence type="ECO:0000256" key="1">
    <source>
        <dbReference type="ARBA" id="ARBA00004123"/>
    </source>
</evidence>
<dbReference type="InterPro" id="IPR003877">
    <property type="entry name" value="SPRY_dom"/>
</dbReference>
<comment type="caution">
    <text evidence="8">The sequence shown here is derived from an EMBL/GenBank/DDBJ whole genome shotgun (WGS) entry which is preliminary data.</text>
</comment>
<gene>
    <name evidence="8" type="ORF">NDU88_008009</name>
</gene>
<evidence type="ECO:0000259" key="6">
    <source>
        <dbReference type="PROSITE" id="PS50188"/>
    </source>
</evidence>
<accession>A0AAV7U1V7</accession>
<dbReference type="PROSITE" id="PS50188">
    <property type="entry name" value="B302_SPRY"/>
    <property type="match status" value="1"/>
</dbReference>
<comment type="subcellular location">
    <subcellularLocation>
        <location evidence="1">Nucleus</location>
    </subcellularLocation>
</comment>
<dbReference type="InterPro" id="IPR001870">
    <property type="entry name" value="B30.2/SPRY"/>
</dbReference>
<sequence length="314" mass="34575">MKGPAERCRDGVNKRVLLVLVNRLTRTLVKGVTRDIQPQGSLFKQLRPTLERRASRRVLKNPEVRFVALGMAPLAVPVTAGYMEEPWVWDTNAKSPAAELSSCKQAVYFHIDPVVESQGTAGVRGTKGFTQGEHYWEIVFLEPPYGLSVMLGIGTPQALLHAGNYTYIDLLGKDCESWGLSYKGFLWHGGRCRRYTEPFYDKRTVMGVHLDLTEGTLTFFRNGESLGPAFTGLDKVRSPLYPMVCSTAAGTELQVGVRRCRLPSLQESCLCTVSRSLMNGASADSLPLPQAVRGLLKHLSGSTTHALTTTSLDT</sequence>
<dbReference type="CDD" id="cd12876">
    <property type="entry name" value="SPRY_SOCS3"/>
    <property type="match status" value="1"/>
</dbReference>
<evidence type="ECO:0000313" key="9">
    <source>
        <dbReference type="Proteomes" id="UP001066276"/>
    </source>
</evidence>
<dbReference type="Proteomes" id="UP001066276">
    <property type="component" value="Chromosome 3_2"/>
</dbReference>
<comment type="similarity">
    <text evidence="3">Belongs to the SPSB family.</text>
</comment>
<evidence type="ECO:0000256" key="3">
    <source>
        <dbReference type="ARBA" id="ARBA00010910"/>
    </source>
</evidence>
<dbReference type="GO" id="GO:0005634">
    <property type="term" value="C:nucleus"/>
    <property type="evidence" value="ECO:0007669"/>
    <property type="project" value="UniProtKB-SubCell"/>
</dbReference>
<keyword evidence="5" id="KW-0539">Nucleus</keyword>
<evidence type="ECO:0000313" key="8">
    <source>
        <dbReference type="EMBL" id="KAJ1182832.1"/>
    </source>
</evidence>
<dbReference type="GO" id="GO:0019005">
    <property type="term" value="C:SCF ubiquitin ligase complex"/>
    <property type="evidence" value="ECO:0007669"/>
    <property type="project" value="TreeGrafter"/>
</dbReference>
<feature type="domain" description="SOCS box" evidence="7">
    <location>
        <begin position="252"/>
        <end position="302"/>
    </location>
</feature>
<dbReference type="InterPro" id="IPR001496">
    <property type="entry name" value="SOCS_box"/>
</dbReference>
<dbReference type="PANTHER" id="PTHR12245:SF16">
    <property type="entry name" value="SPRY DOMAIN-CONTAINING SOCS BOX PROTEIN 3-LIKE"/>
    <property type="match status" value="1"/>
</dbReference>
<dbReference type="InterPro" id="IPR013320">
    <property type="entry name" value="ConA-like_dom_sf"/>
</dbReference>
<name>A0AAV7U1V7_PLEWA</name>
<dbReference type="SMART" id="SM00449">
    <property type="entry name" value="SPRY"/>
    <property type="match status" value="1"/>
</dbReference>
<proteinExistence type="inferred from homology"/>
<feature type="domain" description="B30.2/SPRY" evidence="6">
    <location>
        <begin position="67"/>
        <end position="262"/>
    </location>
</feature>
<protein>
    <recommendedName>
        <fullName evidence="4">SPRY domain-containing SOCS box protein 3</fullName>
    </recommendedName>
</protein>
<dbReference type="Pfam" id="PF00622">
    <property type="entry name" value="SPRY"/>
    <property type="match status" value="1"/>
</dbReference>
<dbReference type="InterPro" id="IPR043136">
    <property type="entry name" value="B30.2/SPRY_sf"/>
</dbReference>
<dbReference type="GO" id="GO:0016567">
    <property type="term" value="P:protein ubiquitination"/>
    <property type="evidence" value="ECO:0007669"/>
    <property type="project" value="UniProtKB-ARBA"/>
</dbReference>